<proteinExistence type="predicted"/>
<reference evidence="1" key="1">
    <citation type="submission" date="2021-01" db="EMBL/GenBank/DDBJ databases">
        <title>Whole genome shotgun sequence of Actinoplanes rishiriensis NBRC 108556.</title>
        <authorList>
            <person name="Komaki H."/>
            <person name="Tamura T."/>
        </authorList>
    </citation>
    <scope>NUCLEOTIDE SEQUENCE</scope>
    <source>
        <strain evidence="1">NBRC 108556</strain>
    </source>
</reference>
<protein>
    <submittedName>
        <fullName evidence="1">Uncharacterized protein</fullName>
    </submittedName>
</protein>
<evidence type="ECO:0000313" key="1">
    <source>
        <dbReference type="EMBL" id="GIE94459.1"/>
    </source>
</evidence>
<keyword evidence="2" id="KW-1185">Reference proteome</keyword>
<dbReference type="EMBL" id="BOMV01000013">
    <property type="protein sequence ID" value="GIE94459.1"/>
    <property type="molecule type" value="Genomic_DNA"/>
</dbReference>
<gene>
    <name evidence="1" type="ORF">Ari01nite_19240</name>
</gene>
<accession>A0A919JWB0</accession>
<sequence>MGVTLTTPVRGALGVPVVVEIFDAEMAHTATAVLVVGRRHDLERPSGPHATVVVHTPSGHSLGGTVPLGPGSPGHREIDIGPLGEAPGMLRAALTTLVPPRRTPWTVPGGLWLRMWQRPAAGDEWTPVRTPVLTTVEATALHVRGRAGSSLVQIGGAGTAWRMASLPAGARVDVLVRTVRAGAAAQPVIVVAGADPGADALMAYLTAGRLRHAAVLADHLRAAPGPEARLALAYAHLTAPGTIAAPDGPVGDGCDWTIVGAAALSRAGGDPAAVRSLTLAAWRLGPPLWTAGLRLLADLLRAARAERSDATDELAWAWRELHTLLATADLAAPTVTFPARSPGEVACHPVLGTPPDALRLPAPGSPEPELRIETGEVLPVLDTMADRITVEEPVSQVTAQIGDVTGVLRVRAAGSRFAVEVALMRDGDRSAFAGDIIGLEAGDEARRAVLDRYGRATFIDVPGPPWRWHRQPAARPDAAVRLPEPPPLPALAAHTRSGDSAEPTIVTPDGVELRLRHDAGRQGYELEIEAAPTGTAVLPVRCTDERGAVLNLWLPVQRGARVALAGREVTARAAVPVGEVDVWDSGVLRASTAAALDNGTRLAWLRVLRAAGPDVAYLIDGDLLHPDPLDPFPPSRPPRLPEFAQDLLADVADERPGVFAVRTAGGRLELSGPALLSGALVHLDCGRDRHLLLPLDQAGRGHLPLPRSTAEVRIAGAADPALLEISYAGLVRQSVLVAGPAALDQWRRMGRHRLFGDPIRTTIADALRSLS</sequence>
<comment type="caution">
    <text evidence="1">The sequence shown here is derived from an EMBL/GenBank/DDBJ whole genome shotgun (WGS) entry which is preliminary data.</text>
</comment>
<dbReference type="AlphaFoldDB" id="A0A919JWB0"/>
<evidence type="ECO:0000313" key="2">
    <source>
        <dbReference type="Proteomes" id="UP000636960"/>
    </source>
</evidence>
<organism evidence="1 2">
    <name type="scientific">Paractinoplanes rishiriensis</name>
    <dbReference type="NCBI Taxonomy" id="1050105"/>
    <lineage>
        <taxon>Bacteria</taxon>
        <taxon>Bacillati</taxon>
        <taxon>Actinomycetota</taxon>
        <taxon>Actinomycetes</taxon>
        <taxon>Micromonosporales</taxon>
        <taxon>Micromonosporaceae</taxon>
        <taxon>Paractinoplanes</taxon>
    </lineage>
</organism>
<dbReference type="Proteomes" id="UP000636960">
    <property type="component" value="Unassembled WGS sequence"/>
</dbReference>
<name>A0A919JWB0_9ACTN</name>